<evidence type="ECO:0000313" key="3">
    <source>
        <dbReference type="Proteomes" id="UP000676885"/>
    </source>
</evidence>
<dbReference type="RefSeq" id="WP_210229979.1">
    <property type="nucleotide sequence ID" value="NZ_CP076022.1"/>
</dbReference>
<sequence length="157" mass="17050">MVLLLALVGCASASPEASAANELTWQDAKARTQAMEMEIADSIPQDKVTKVDQLPTGMLIDCDGSSVNWAGAATVTLAAGTEPEPLVRELEAKYRDNRFDIKVRDPAPAGHYEVQLRSPDSAEIYIIKRGVEPSTIRIASGSECFPWPEDESIRGDF</sequence>
<keyword evidence="1" id="KW-0732">Signal</keyword>
<gene>
    <name evidence="2" type="ORF">KKR91_03695</name>
</gene>
<evidence type="ECO:0000313" key="2">
    <source>
        <dbReference type="EMBL" id="QWC10740.1"/>
    </source>
</evidence>
<feature type="signal peptide" evidence="1">
    <location>
        <begin position="1"/>
        <end position="19"/>
    </location>
</feature>
<dbReference type="AlphaFoldDB" id="A0A975M6I3"/>
<protein>
    <recommendedName>
        <fullName evidence="4">Lipoprotein</fullName>
    </recommendedName>
</protein>
<accession>A0A975M6I3</accession>
<evidence type="ECO:0008006" key="4">
    <source>
        <dbReference type="Google" id="ProtNLM"/>
    </source>
</evidence>
<organism evidence="2 3">
    <name type="scientific">Arthrobacter jiangjiafuii</name>
    <dbReference type="NCBI Taxonomy" id="2817475"/>
    <lineage>
        <taxon>Bacteria</taxon>
        <taxon>Bacillati</taxon>
        <taxon>Actinomycetota</taxon>
        <taxon>Actinomycetes</taxon>
        <taxon>Micrococcales</taxon>
        <taxon>Micrococcaceae</taxon>
        <taxon>Arthrobacter</taxon>
    </lineage>
</organism>
<keyword evidence="3" id="KW-1185">Reference proteome</keyword>
<feature type="chain" id="PRO_5036695645" description="Lipoprotein" evidence="1">
    <location>
        <begin position="20"/>
        <end position="157"/>
    </location>
</feature>
<dbReference type="EMBL" id="CP076022">
    <property type="protein sequence ID" value="QWC10740.1"/>
    <property type="molecule type" value="Genomic_DNA"/>
</dbReference>
<dbReference type="KEGG" id="ajg:KKR91_03695"/>
<name>A0A975M6I3_9MICC</name>
<reference evidence="2 3" key="1">
    <citation type="submission" date="2021-05" db="EMBL/GenBank/DDBJ databases">
        <title>Novel species in genus Arthrobacter.</title>
        <authorList>
            <person name="Zhang G."/>
        </authorList>
    </citation>
    <scope>NUCLEOTIDE SEQUENCE [LARGE SCALE GENOMIC DNA]</scope>
    <source>
        <strain evidence="3">zg-ZUI227</strain>
    </source>
</reference>
<evidence type="ECO:0000256" key="1">
    <source>
        <dbReference type="SAM" id="SignalP"/>
    </source>
</evidence>
<dbReference type="Proteomes" id="UP000676885">
    <property type="component" value="Chromosome"/>
</dbReference>
<proteinExistence type="predicted"/>